<dbReference type="Pfam" id="PF00005">
    <property type="entry name" value="ABC_tran"/>
    <property type="match status" value="1"/>
</dbReference>
<keyword evidence="5" id="KW-1185">Reference proteome</keyword>
<dbReference type="InterPro" id="IPR003439">
    <property type="entry name" value="ABC_transporter-like_ATP-bd"/>
</dbReference>
<dbReference type="SMART" id="SM00382">
    <property type="entry name" value="AAA"/>
    <property type="match status" value="1"/>
</dbReference>
<keyword evidence="1" id="KW-0547">Nucleotide-binding</keyword>
<dbReference type="AlphaFoldDB" id="A0AAD5V394"/>
<evidence type="ECO:0000313" key="5">
    <source>
        <dbReference type="Proteomes" id="UP001212997"/>
    </source>
</evidence>
<feature type="domain" description="ABC transporter" evidence="3">
    <location>
        <begin position="262"/>
        <end position="550"/>
    </location>
</feature>
<comment type="caution">
    <text evidence="4">The sequence shown here is derived from an EMBL/GenBank/DDBJ whole genome shotgun (WGS) entry which is preliminary data.</text>
</comment>
<proteinExistence type="predicted"/>
<protein>
    <recommendedName>
        <fullName evidence="3">ABC transporter domain-containing protein</fullName>
    </recommendedName>
</protein>
<dbReference type="GO" id="GO:0015421">
    <property type="term" value="F:ABC-type oligopeptide transporter activity"/>
    <property type="evidence" value="ECO:0007669"/>
    <property type="project" value="TreeGrafter"/>
</dbReference>
<evidence type="ECO:0000313" key="4">
    <source>
        <dbReference type="EMBL" id="KAJ3480905.1"/>
    </source>
</evidence>
<dbReference type="PANTHER" id="PTHR43394:SF1">
    <property type="entry name" value="ATP-BINDING CASSETTE SUB-FAMILY B MEMBER 10, MITOCHONDRIAL"/>
    <property type="match status" value="1"/>
</dbReference>
<gene>
    <name evidence="4" type="ORF">NLI96_g8015</name>
</gene>
<dbReference type="SUPFAM" id="SSF52540">
    <property type="entry name" value="P-loop containing nucleoside triphosphate hydrolases"/>
    <property type="match status" value="1"/>
</dbReference>
<dbReference type="EMBL" id="JANAWD010000349">
    <property type="protein sequence ID" value="KAJ3480905.1"/>
    <property type="molecule type" value="Genomic_DNA"/>
</dbReference>
<organism evidence="4 5">
    <name type="scientific">Meripilus lineatus</name>
    <dbReference type="NCBI Taxonomy" id="2056292"/>
    <lineage>
        <taxon>Eukaryota</taxon>
        <taxon>Fungi</taxon>
        <taxon>Dikarya</taxon>
        <taxon>Basidiomycota</taxon>
        <taxon>Agaricomycotina</taxon>
        <taxon>Agaricomycetes</taxon>
        <taxon>Polyporales</taxon>
        <taxon>Meripilaceae</taxon>
        <taxon>Meripilus</taxon>
    </lineage>
</organism>
<dbReference type="PROSITE" id="PS50893">
    <property type="entry name" value="ABC_TRANSPORTER_2"/>
    <property type="match status" value="1"/>
</dbReference>
<keyword evidence="2" id="KW-0067">ATP-binding</keyword>
<evidence type="ECO:0000256" key="2">
    <source>
        <dbReference type="ARBA" id="ARBA00022840"/>
    </source>
</evidence>
<sequence>MRTRTKLYFKKMVMQAHLRLDLPTYSDPASRPNIKGVRSWNVFSDLMRTASVAFSVLSHIALILELARGEKGGFLFAILCVSKPVFTFVTKRDLWSKKFILYSVNPSYLRSVALNSLATDKDYKQEVLSGSLEDYIVNEFEKTQIALGDTSHEFPSALFEADKSPFLGVFQSLLGDLPLIYYATSAIMFPEKLSISALAIYQQTASSIQSTIDQITRESSSVNKNLHHIESLYDGLKPQHSIPAGKLSYPSSDSSATKGMAIFVRDVSFRYPKSSDTRIALKNISFDIPASSLVVIVGANGSGKSSLVNLLTNLHYPTSGTILIDDKPMNEYRSQDLRKSMALLTQDHILFPLSIGENIAIGDPECGEDPAKLKRIQAAARLGGAREVIEKLDHGLEELPQREQALYSSQFPLPPGPLRDISDKVEKHPEFSGKKSEPLLCLEIEIGIVGGEVQRLVASRTFMRISSAKIRLVVADEPTSAMDPEGEFELFEALRKVQEGMTMIFITHRFGHLTKHADHILCLKDGELVETGTHRELVVRNGEYSKLYNIQARAFVEPEESGSTASGSTT</sequence>
<name>A0AAD5V394_9APHY</name>
<dbReference type="Gene3D" id="3.40.50.300">
    <property type="entry name" value="P-loop containing nucleotide triphosphate hydrolases"/>
    <property type="match status" value="1"/>
</dbReference>
<dbReference type="InterPro" id="IPR027417">
    <property type="entry name" value="P-loop_NTPase"/>
</dbReference>
<dbReference type="Proteomes" id="UP001212997">
    <property type="component" value="Unassembled WGS sequence"/>
</dbReference>
<dbReference type="PANTHER" id="PTHR43394">
    <property type="entry name" value="ATP-DEPENDENT PERMEASE MDL1, MITOCHONDRIAL"/>
    <property type="match status" value="1"/>
</dbReference>
<dbReference type="GO" id="GO:0005524">
    <property type="term" value="F:ATP binding"/>
    <property type="evidence" value="ECO:0007669"/>
    <property type="project" value="UniProtKB-KW"/>
</dbReference>
<accession>A0AAD5V394</accession>
<reference evidence="4" key="1">
    <citation type="submission" date="2022-07" db="EMBL/GenBank/DDBJ databases">
        <title>Genome Sequence of Physisporinus lineatus.</title>
        <authorList>
            <person name="Buettner E."/>
        </authorList>
    </citation>
    <scope>NUCLEOTIDE SEQUENCE</scope>
    <source>
        <strain evidence="4">VT162</strain>
    </source>
</reference>
<dbReference type="InterPro" id="IPR003593">
    <property type="entry name" value="AAA+_ATPase"/>
</dbReference>
<dbReference type="InterPro" id="IPR039421">
    <property type="entry name" value="Type_1_exporter"/>
</dbReference>
<evidence type="ECO:0000256" key="1">
    <source>
        <dbReference type="ARBA" id="ARBA00022741"/>
    </source>
</evidence>
<evidence type="ECO:0000259" key="3">
    <source>
        <dbReference type="PROSITE" id="PS50893"/>
    </source>
</evidence>
<dbReference type="GO" id="GO:0016887">
    <property type="term" value="F:ATP hydrolysis activity"/>
    <property type="evidence" value="ECO:0007669"/>
    <property type="project" value="InterPro"/>
</dbReference>